<protein>
    <submittedName>
        <fullName evidence="3">NEQ084</fullName>
    </submittedName>
</protein>
<dbReference type="KEGG" id="neq:NEQ084"/>
<evidence type="ECO:0000313" key="3">
    <source>
        <dbReference type="EMBL" id="AAR38940.1"/>
    </source>
</evidence>
<gene>
    <name evidence="3" type="ordered locus">NEQ084</name>
</gene>
<dbReference type="InterPro" id="IPR000644">
    <property type="entry name" value="CBS_dom"/>
</dbReference>
<dbReference type="InterPro" id="IPR046342">
    <property type="entry name" value="CBS_dom_sf"/>
</dbReference>
<dbReference type="EMBL" id="AE017199">
    <property type="protein sequence ID" value="AAR38940.1"/>
    <property type="molecule type" value="Genomic_DNA"/>
</dbReference>
<dbReference type="HOGENOM" id="CLU_786697_0_0_2"/>
<keyword evidence="1" id="KW-0129">CBS domain</keyword>
<dbReference type="SMART" id="SM00116">
    <property type="entry name" value="CBS"/>
    <property type="match status" value="2"/>
</dbReference>
<name>Q74MI4_NANEQ</name>
<proteinExistence type="predicted"/>
<evidence type="ECO:0000313" key="4">
    <source>
        <dbReference type="Proteomes" id="UP000000578"/>
    </source>
</evidence>
<evidence type="ECO:0000256" key="1">
    <source>
        <dbReference type="PROSITE-ProRule" id="PRU00703"/>
    </source>
</evidence>
<dbReference type="Proteomes" id="UP000000578">
    <property type="component" value="Chromosome"/>
</dbReference>
<evidence type="ECO:0000259" key="2">
    <source>
        <dbReference type="PROSITE" id="PS51371"/>
    </source>
</evidence>
<dbReference type="STRING" id="228908.NEQ084"/>
<feature type="domain" description="CBS" evidence="2">
    <location>
        <begin position="109"/>
        <end position="167"/>
    </location>
</feature>
<dbReference type="EnsemblBacteria" id="AAR38940">
    <property type="protein sequence ID" value="AAR38940"/>
    <property type="gene ID" value="NEQ084"/>
</dbReference>
<sequence>MKVVPLDFPLGEAVKLLEEEDLLASKKEDTVLGTNEYVLLKKSAWKMPVNTKFESYSVPIPTIDGKNDYEIAKLMFETRFLELPNEDLTKSIHYTDLLKKYKDKIITNPTRYFGDYIDVQASETVLAVLYEMKRQKVEYATVLEGEKPIGVISLKDIFSKIIFPKKKPREGEFVDEYDRPLKLPIREFVNDVVIETDDIKEVIELMLDKNVRSVPLLVNGRYVGTITVDEILKEIGYIEEKGKYFIHVHSNVDLYEDDYDYIEKEFVRKVWRKYKDYLETATLYLDIKREKGVLPDNIEYFWHVSARLITPKGKFVARVVGPSLYSAIKMIMRELVYEIKKKKEESIEFDIV</sequence>
<accession>Q74MI4</accession>
<reference evidence="3 4" key="1">
    <citation type="journal article" date="2003" name="Proc. Natl. Acad. Sci. U.S.A.">
        <title>The genome of Nanoarchaeum equitans: insights into early archaeal evolution and derived parasitism.</title>
        <authorList>
            <person name="Waters E."/>
            <person name="Hohn M.J."/>
            <person name="Ahel I."/>
            <person name="Graham D.E."/>
            <person name="Adams M.D."/>
            <person name="Barnstead M."/>
            <person name="Beeson K.Y."/>
            <person name="Bibbs L."/>
            <person name="Bolanos R."/>
            <person name="Keller M."/>
            <person name="Kretz K."/>
            <person name="Lin X."/>
            <person name="Mathur E."/>
            <person name="Ni J."/>
            <person name="Podar M."/>
            <person name="Richardson T."/>
            <person name="Sutton G.G."/>
            <person name="Simon M."/>
            <person name="Soll D."/>
            <person name="Stetter K.O."/>
            <person name="Short J.M."/>
            <person name="Noordewier M."/>
        </authorList>
    </citation>
    <scope>NUCLEOTIDE SEQUENCE [LARGE SCALE GENOMIC DNA]</scope>
    <source>
        <strain evidence="3 4">Kin4-M</strain>
    </source>
</reference>
<dbReference type="PROSITE" id="PS51371">
    <property type="entry name" value="CBS"/>
    <property type="match status" value="2"/>
</dbReference>
<dbReference type="Gene3D" id="3.10.580.10">
    <property type="entry name" value="CBS-domain"/>
    <property type="match status" value="1"/>
</dbReference>
<organism evidence="3 4">
    <name type="scientific">Nanoarchaeum equitans (strain Kin4-M)</name>
    <dbReference type="NCBI Taxonomy" id="228908"/>
    <lineage>
        <taxon>Archaea</taxon>
        <taxon>Nanobdellota</taxon>
        <taxon>Candidatus Nanoarchaeia</taxon>
        <taxon>Nanoarchaeales</taxon>
        <taxon>Nanoarchaeaceae</taxon>
        <taxon>Nanoarchaeum</taxon>
    </lineage>
</organism>
<dbReference type="SUPFAM" id="SSF54631">
    <property type="entry name" value="CBS-domain pair"/>
    <property type="match status" value="1"/>
</dbReference>
<keyword evidence="4" id="KW-1185">Reference proteome</keyword>
<feature type="domain" description="CBS" evidence="2">
    <location>
        <begin position="184"/>
        <end position="241"/>
    </location>
</feature>
<dbReference type="BioCyc" id="NEQU228908:GJB6-93-MONOMER"/>
<dbReference type="Pfam" id="PF00571">
    <property type="entry name" value="CBS"/>
    <property type="match status" value="2"/>
</dbReference>
<dbReference type="AlphaFoldDB" id="Q74MI4"/>